<evidence type="ECO:0000313" key="3">
    <source>
        <dbReference type="Proteomes" id="UP000675781"/>
    </source>
</evidence>
<sequence>MTLPSFEPPSDDPFAAPSEPTAPLEPAPPAQPAAPAASQYPEYPEYRSFNSGYWSQQQPQAGTVPGQPPAGAPMPGAPMPGQPVFGQPVFGQPVFGQPVPGAVPPARRSRGLLGVAGAAALIVAFGAGLAIGRVTAPKSTTASTGSQASTPPATSAPVGAPGTLPSADVVNALLPLPSGATALKASGANADGSMSLAQYVKLLYPSSTTETSLLQARGFEGAATRWMNTAAGQEDCFYLIVFSGQDGAQSYALGLVKAHEDASANAADTQFPVSVMTDGVGFETSTLDAYGNADSWVYGEVGNVAIIVHSFTPAKLDRTQMLGLLDQQVSRLTADESGH</sequence>
<keyword evidence="3" id="KW-1185">Reference proteome</keyword>
<organism evidence="2 3">
    <name type="scientific">Actinospica durhamensis</name>
    <dbReference type="NCBI Taxonomy" id="1508375"/>
    <lineage>
        <taxon>Bacteria</taxon>
        <taxon>Bacillati</taxon>
        <taxon>Actinomycetota</taxon>
        <taxon>Actinomycetes</taxon>
        <taxon>Catenulisporales</taxon>
        <taxon>Actinospicaceae</taxon>
        <taxon>Actinospica</taxon>
    </lineage>
</organism>
<reference evidence="2" key="1">
    <citation type="submission" date="2021-04" db="EMBL/GenBank/DDBJ databases">
        <title>Genome based classification of Actinospica acidithermotolerans sp. nov., an actinobacterium isolated from an Indonesian hot spring.</title>
        <authorList>
            <person name="Kusuma A.B."/>
            <person name="Putra K.E."/>
            <person name="Nafisah S."/>
            <person name="Loh J."/>
            <person name="Nouioui I."/>
            <person name="Goodfellow M."/>
        </authorList>
    </citation>
    <scope>NUCLEOTIDE SEQUENCE</scope>
    <source>
        <strain evidence="2">CSCA 57</strain>
    </source>
</reference>
<proteinExistence type="predicted"/>
<dbReference type="EMBL" id="JAGSOG010000073">
    <property type="protein sequence ID" value="MBR7834859.1"/>
    <property type="molecule type" value="Genomic_DNA"/>
</dbReference>
<evidence type="ECO:0000313" key="2">
    <source>
        <dbReference type="EMBL" id="MBR7834859.1"/>
    </source>
</evidence>
<evidence type="ECO:0000256" key="1">
    <source>
        <dbReference type="SAM" id="MobiDB-lite"/>
    </source>
</evidence>
<feature type="compositionally biased region" description="Polar residues" evidence="1">
    <location>
        <begin position="48"/>
        <end position="61"/>
    </location>
</feature>
<feature type="compositionally biased region" description="Pro residues" evidence="1">
    <location>
        <begin position="23"/>
        <end position="32"/>
    </location>
</feature>
<feature type="compositionally biased region" description="Low complexity" evidence="1">
    <location>
        <begin position="33"/>
        <end position="43"/>
    </location>
</feature>
<accession>A0A941EVT9</accession>
<name>A0A941EVT9_9ACTN</name>
<feature type="compositionally biased region" description="Pro residues" evidence="1">
    <location>
        <begin position="66"/>
        <end position="81"/>
    </location>
</feature>
<dbReference type="AlphaFoldDB" id="A0A941EVT9"/>
<dbReference type="RefSeq" id="WP_212529375.1">
    <property type="nucleotide sequence ID" value="NZ_JAGSOG010000073.1"/>
</dbReference>
<feature type="region of interest" description="Disordered" evidence="1">
    <location>
        <begin position="139"/>
        <end position="162"/>
    </location>
</feature>
<gene>
    <name evidence="2" type="ORF">KDL01_16420</name>
</gene>
<feature type="region of interest" description="Disordered" evidence="1">
    <location>
        <begin position="1"/>
        <end position="85"/>
    </location>
</feature>
<comment type="caution">
    <text evidence="2">The sequence shown here is derived from an EMBL/GenBank/DDBJ whole genome shotgun (WGS) entry which is preliminary data.</text>
</comment>
<protein>
    <submittedName>
        <fullName evidence="2">Uncharacterized protein</fullName>
    </submittedName>
</protein>
<dbReference type="Proteomes" id="UP000675781">
    <property type="component" value="Unassembled WGS sequence"/>
</dbReference>